<protein>
    <submittedName>
        <fullName evidence="2">Uncharacterized protein</fullName>
    </submittedName>
</protein>
<feature type="chain" id="PRO_5041344758" evidence="1">
    <location>
        <begin position="26"/>
        <end position="521"/>
    </location>
</feature>
<proteinExistence type="predicted"/>
<dbReference type="Proteomes" id="UP001178507">
    <property type="component" value="Unassembled WGS sequence"/>
</dbReference>
<evidence type="ECO:0000256" key="1">
    <source>
        <dbReference type="SAM" id="SignalP"/>
    </source>
</evidence>
<evidence type="ECO:0000313" key="3">
    <source>
        <dbReference type="Proteomes" id="UP001178507"/>
    </source>
</evidence>
<comment type="caution">
    <text evidence="2">The sequence shown here is derived from an EMBL/GenBank/DDBJ whole genome shotgun (WGS) entry which is preliminary data.</text>
</comment>
<reference evidence="2" key="1">
    <citation type="submission" date="2023-08" db="EMBL/GenBank/DDBJ databases">
        <authorList>
            <person name="Chen Y."/>
            <person name="Shah S."/>
            <person name="Dougan E. K."/>
            <person name="Thang M."/>
            <person name="Chan C."/>
        </authorList>
    </citation>
    <scope>NUCLEOTIDE SEQUENCE</scope>
</reference>
<dbReference type="PANTHER" id="PTHR12203:SF35">
    <property type="entry name" value="PROTEIN O-GLUCOSYLTRANSFERASE 1"/>
    <property type="match status" value="1"/>
</dbReference>
<evidence type="ECO:0000313" key="2">
    <source>
        <dbReference type="EMBL" id="CAJ1387516.1"/>
    </source>
</evidence>
<dbReference type="AlphaFoldDB" id="A0AA36IGT3"/>
<accession>A0AA36IGT3</accession>
<organism evidence="2 3">
    <name type="scientific">Effrenium voratum</name>
    <dbReference type="NCBI Taxonomy" id="2562239"/>
    <lineage>
        <taxon>Eukaryota</taxon>
        <taxon>Sar</taxon>
        <taxon>Alveolata</taxon>
        <taxon>Dinophyceae</taxon>
        <taxon>Suessiales</taxon>
        <taxon>Symbiodiniaceae</taxon>
        <taxon>Effrenium</taxon>
    </lineage>
</organism>
<feature type="signal peptide" evidence="1">
    <location>
        <begin position="1"/>
        <end position="25"/>
    </location>
</feature>
<name>A0AA36IGT3_9DINO</name>
<keyword evidence="1" id="KW-0732">Signal</keyword>
<sequence>MHGCCLNILYSSIAALLSGLGVCSAQWGDDCKSNGSEDWPYVHRQLLRLLDGQGASLLMAELDRATQSMTERIHDPHLNVDCPPGRVSLDLLLLTQGSFSGVWREGGLLDYNWHSLPWLDLVRSGWPVFRLLRLLQTQAQERAEADELPGCQQDAFASSLVSHVRHHQLQEEAVLGASVSFLMHQRAGCSLSVAAAYLASAWVRFPVYDEETEDLLQLSERLVRHLSLARILVTHHALLDMLDDVASSYQAFLIDSGAMYIDLRQQLEEEKGAIDYTRHMMAVTLHDMEDSQGCKLGARTPLGRCNRFSALGTALSPWKHTGVSREDTARALRATEDDSVLNALHFRLVEHPQSELQLLAPNPDKVLVAELVDCLANIFVPLAAVLAGVPRLEFVVALGGAPRLPRAGTWTDVPPPLFSFCNGDAGYWDIPLPEGLCQRWNPCINTTEASKVRPLSDEEQRCYVFRLLSQYSELLRYNPQDHASEAKAVVKAWHLQVDSLLEDSLPHCAQRASSQHAKLES</sequence>
<keyword evidence="3" id="KW-1185">Reference proteome</keyword>
<dbReference type="EMBL" id="CAUJNA010001535">
    <property type="protein sequence ID" value="CAJ1387516.1"/>
    <property type="molecule type" value="Genomic_DNA"/>
</dbReference>
<gene>
    <name evidence="2" type="ORF">EVOR1521_LOCUS13580</name>
</gene>
<dbReference type="PANTHER" id="PTHR12203">
    <property type="entry name" value="KDEL LYS-ASP-GLU-LEU CONTAINING - RELATED"/>
    <property type="match status" value="1"/>
</dbReference>
<dbReference type="InterPro" id="IPR051091">
    <property type="entry name" value="O-Glucosyltr/Glycosyltrsf_90"/>
</dbReference>